<comment type="similarity">
    <text evidence="1">Belongs to the short-chain dehydrogenases/reductases (SDR) family.</text>
</comment>
<name>R7ZF98_LYSSH</name>
<evidence type="ECO:0000313" key="4">
    <source>
        <dbReference type="Proteomes" id="UP000013911"/>
    </source>
</evidence>
<evidence type="ECO:0000313" key="3">
    <source>
        <dbReference type="EMBL" id="EON72758.1"/>
    </source>
</evidence>
<protein>
    <submittedName>
        <fullName evidence="3">Short-chain dehydrogenase</fullName>
    </submittedName>
</protein>
<evidence type="ECO:0000256" key="1">
    <source>
        <dbReference type="ARBA" id="ARBA00006484"/>
    </source>
</evidence>
<dbReference type="AlphaFoldDB" id="R7ZF98"/>
<evidence type="ECO:0000256" key="2">
    <source>
        <dbReference type="ARBA" id="ARBA00023002"/>
    </source>
</evidence>
<dbReference type="Gene3D" id="3.40.50.720">
    <property type="entry name" value="NAD(P)-binding Rossmann-like Domain"/>
    <property type="match status" value="1"/>
</dbReference>
<dbReference type="HOGENOM" id="CLU_1823008_0_0_9"/>
<dbReference type="Pfam" id="PF00106">
    <property type="entry name" value="adh_short"/>
    <property type="match status" value="1"/>
</dbReference>
<dbReference type="GO" id="GO:0016491">
    <property type="term" value="F:oxidoreductase activity"/>
    <property type="evidence" value="ECO:0007669"/>
    <property type="project" value="UniProtKB-KW"/>
</dbReference>
<dbReference type="SUPFAM" id="SSF51735">
    <property type="entry name" value="NAD(P)-binding Rossmann-fold domains"/>
    <property type="match status" value="1"/>
</dbReference>
<comment type="caution">
    <text evidence="3">The sequence shown here is derived from an EMBL/GenBank/DDBJ whole genome shotgun (WGS) entry which is preliminary data.</text>
</comment>
<dbReference type="eggNOG" id="COG0300">
    <property type="taxonomic scope" value="Bacteria"/>
</dbReference>
<dbReference type="InterPro" id="IPR036291">
    <property type="entry name" value="NAD(P)-bd_dom_sf"/>
</dbReference>
<organism evidence="3 4">
    <name type="scientific">Lysinibacillus sphaericus OT4b.31</name>
    <dbReference type="NCBI Taxonomy" id="1285586"/>
    <lineage>
        <taxon>Bacteria</taxon>
        <taxon>Bacillati</taxon>
        <taxon>Bacillota</taxon>
        <taxon>Bacilli</taxon>
        <taxon>Bacillales</taxon>
        <taxon>Bacillaceae</taxon>
        <taxon>Lysinibacillus</taxon>
    </lineage>
</organism>
<dbReference type="PATRIC" id="fig|1285586.5.peg.1937"/>
<dbReference type="EMBL" id="AQPX01000016">
    <property type="protein sequence ID" value="EON72758.1"/>
    <property type="molecule type" value="Genomic_DNA"/>
</dbReference>
<dbReference type="InterPro" id="IPR020904">
    <property type="entry name" value="Sc_DH/Rdtase_CS"/>
</dbReference>
<accession>R7ZF98</accession>
<dbReference type="Proteomes" id="UP000013911">
    <property type="component" value="Unassembled WGS sequence"/>
</dbReference>
<reference evidence="3 4" key="1">
    <citation type="submission" date="2013-04" db="EMBL/GenBank/DDBJ databases">
        <title>Draft genome of the heavy metal tolerant bacterium Lysinibacillus sphaericus strain OT4b.31.</title>
        <authorList>
            <person name="Pena-Montenegro T.D."/>
            <person name="Dussan J."/>
        </authorList>
    </citation>
    <scope>NUCLEOTIDE SEQUENCE [LARGE SCALE GENOMIC DNA]</scope>
    <source>
        <strain evidence="3 4">OT4b.31</strain>
    </source>
</reference>
<dbReference type="PANTHER" id="PTHR44196">
    <property type="entry name" value="DEHYDROGENASE/REDUCTASE SDR FAMILY MEMBER 7B"/>
    <property type="match status" value="1"/>
</dbReference>
<keyword evidence="2" id="KW-0560">Oxidoreductase</keyword>
<gene>
    <name evidence="3" type="ORF">H131_09558</name>
</gene>
<sequence length="141" mass="15578">MDLIIISSGVGHLNPHLNLDFEKETIDVNVSGFVVMPNVAYKYFLSKNSGHIVGISSIGAVMANPTVPAYNASKTFVSNYLISIRQKLKMQKVTVLVTDIKCGFVDTNMAKGDKDKKFWVTSPKKTALQIYDSVKKKSVCF</sequence>
<proteinExistence type="inferred from homology"/>
<dbReference type="PROSITE" id="PS00061">
    <property type="entry name" value="ADH_SHORT"/>
    <property type="match status" value="1"/>
</dbReference>
<dbReference type="PANTHER" id="PTHR44196:SF3">
    <property type="entry name" value="SHORT CHAIN DEHYDROGENASE FAMILY PROTEIN"/>
    <property type="match status" value="1"/>
</dbReference>
<dbReference type="InterPro" id="IPR002347">
    <property type="entry name" value="SDR_fam"/>
</dbReference>
<dbReference type="GO" id="GO:0016020">
    <property type="term" value="C:membrane"/>
    <property type="evidence" value="ECO:0007669"/>
    <property type="project" value="TreeGrafter"/>
</dbReference>